<dbReference type="Proteomes" id="UP001497457">
    <property type="component" value="Unassembled WGS sequence"/>
</dbReference>
<dbReference type="AlphaFoldDB" id="A0ABC9HBR9"/>
<organism evidence="3 4">
    <name type="scientific">Urochloa decumbens</name>
    <dbReference type="NCBI Taxonomy" id="240449"/>
    <lineage>
        <taxon>Eukaryota</taxon>
        <taxon>Viridiplantae</taxon>
        <taxon>Streptophyta</taxon>
        <taxon>Embryophyta</taxon>
        <taxon>Tracheophyta</taxon>
        <taxon>Spermatophyta</taxon>
        <taxon>Magnoliopsida</taxon>
        <taxon>Liliopsida</taxon>
        <taxon>Poales</taxon>
        <taxon>Poaceae</taxon>
        <taxon>PACMAD clade</taxon>
        <taxon>Panicoideae</taxon>
        <taxon>Panicodae</taxon>
        <taxon>Paniceae</taxon>
        <taxon>Melinidinae</taxon>
        <taxon>Urochloa</taxon>
    </lineage>
</organism>
<dbReference type="Gene3D" id="3.80.10.10">
    <property type="entry name" value="Ribonuclease Inhibitor"/>
    <property type="match status" value="1"/>
</dbReference>
<dbReference type="Pfam" id="PF24758">
    <property type="entry name" value="LRR_At5g56370"/>
    <property type="match status" value="1"/>
</dbReference>
<name>A0ABC9HBR9_9POAL</name>
<dbReference type="InterPro" id="IPR001810">
    <property type="entry name" value="F-box_dom"/>
</dbReference>
<comment type="caution">
    <text evidence="3">The sequence shown here is derived from an EMBL/GenBank/DDBJ whole genome shotgun (WGS) entry which is preliminary data.</text>
</comment>
<dbReference type="InterPro" id="IPR036047">
    <property type="entry name" value="F-box-like_dom_sf"/>
</dbReference>
<feature type="domain" description="F-box" evidence="1">
    <location>
        <begin position="20"/>
        <end position="55"/>
    </location>
</feature>
<accession>A0ABC9HBR9</accession>
<evidence type="ECO:0000313" key="3">
    <source>
        <dbReference type="EMBL" id="CAM0150876.1"/>
    </source>
</evidence>
<reference evidence="3" key="1">
    <citation type="submission" date="2024-10" db="EMBL/GenBank/DDBJ databases">
        <authorList>
            <person name="Ryan C."/>
        </authorList>
    </citation>
    <scope>NUCLEOTIDE SEQUENCE [LARGE SCALE GENOMIC DNA]</scope>
</reference>
<keyword evidence="4" id="KW-1185">Reference proteome</keyword>
<dbReference type="PANTHER" id="PTHR34145:SF28">
    <property type="entry name" value="F-BOX DOMAIN-CONTAINING PROTEIN"/>
    <property type="match status" value="1"/>
</dbReference>
<proteinExistence type="predicted"/>
<dbReference type="Pfam" id="PF00646">
    <property type="entry name" value="F-box"/>
    <property type="match status" value="1"/>
</dbReference>
<dbReference type="SUPFAM" id="SSF52047">
    <property type="entry name" value="RNI-like"/>
    <property type="match status" value="1"/>
</dbReference>
<feature type="domain" description="F-box/LRR-repeat protein 15/At3g58940/PEG3-like LRR" evidence="2">
    <location>
        <begin position="139"/>
        <end position="289"/>
    </location>
</feature>
<evidence type="ECO:0008006" key="5">
    <source>
        <dbReference type="Google" id="ProtNLM"/>
    </source>
</evidence>
<dbReference type="SUPFAM" id="SSF81383">
    <property type="entry name" value="F-box domain"/>
    <property type="match status" value="1"/>
</dbReference>
<sequence>MGHAKKAKVEHTIDVSSDRISSLPQDIKAKILSNLNTDMAVRASVLSSAWRNVWTIIPDIFLCDCKFCSCNDGPASDSSEAFSISARSKFVTLVDMALSLHKGPLDAFTIHGTHSYHDAFARWMYMLSTKGPGVITIKLKSGPQYKIPSSLFYMSHLHFLYLKNCSISLPKKFEGFKSLKVLKLKVFSSTDSDISNLISSCPLLDEVHLVYFEGINCLTIQAQALQLLKIEGNFEDLCVEAPNLVIMYLRLDNGEGYQSVPVQGDRKSYLKQTFGSLTCIERLNIGGSFLTYLSKGCMLAKVPGVFDHLEVFCIERCLWRWTEVVAACSLFQNAPLLSELDIWSYPRPEAFTRKGIWDQDETELQAPKLDHLILITLNDFMGLDCEVSLLGLLLSWAPALEEMKINVAEDTTDKRIFKAAKKLLALPTPQGLYQSQDHTYLIPSVVAPSCRCTCGDFAAVSSRCTL</sequence>
<evidence type="ECO:0000259" key="1">
    <source>
        <dbReference type="Pfam" id="PF00646"/>
    </source>
</evidence>
<evidence type="ECO:0000313" key="4">
    <source>
        <dbReference type="Proteomes" id="UP001497457"/>
    </source>
</evidence>
<gene>
    <name evidence="3" type="ORF">URODEC1_LOCUS123919</name>
</gene>
<dbReference type="InterPro" id="IPR032675">
    <property type="entry name" value="LRR_dom_sf"/>
</dbReference>
<dbReference type="EMBL" id="CAXIPR030003973">
    <property type="protein sequence ID" value="CAM0150876.1"/>
    <property type="molecule type" value="Genomic_DNA"/>
</dbReference>
<protein>
    <recommendedName>
        <fullName evidence="5">F-box domain-containing protein</fullName>
    </recommendedName>
</protein>
<dbReference type="InterPro" id="IPR053772">
    <property type="entry name" value="At1g61320/At1g61330-like"/>
</dbReference>
<dbReference type="PANTHER" id="PTHR34145">
    <property type="entry name" value="OS02G0105600 PROTEIN"/>
    <property type="match status" value="1"/>
</dbReference>
<evidence type="ECO:0000259" key="2">
    <source>
        <dbReference type="Pfam" id="PF24758"/>
    </source>
</evidence>
<dbReference type="InterPro" id="IPR055411">
    <property type="entry name" value="LRR_FXL15/At3g58940/PEG3-like"/>
</dbReference>